<accession>A0ABZ2JXD9</accession>
<dbReference type="RefSeq" id="WP_394841789.1">
    <property type="nucleotide sequence ID" value="NZ_CP089982.1"/>
</dbReference>
<name>A0ABZ2JXD9_9BACT</name>
<dbReference type="Pfam" id="PF19086">
    <property type="entry name" value="Terpene_syn_C_2"/>
    <property type="match status" value="1"/>
</dbReference>
<evidence type="ECO:0000313" key="2">
    <source>
        <dbReference type="Proteomes" id="UP001379533"/>
    </source>
</evidence>
<proteinExistence type="predicted"/>
<evidence type="ECO:0000313" key="1">
    <source>
        <dbReference type="EMBL" id="WXA91168.1"/>
    </source>
</evidence>
<sequence length="304" mass="34473">MLGWIRHYRLLGTEAEVGYFRAMRMPELVARLYPNAIGVDLDAMADLMGIVGLLNDQIDSPACSRAAAATEICHDLLSFYDGSGVASATSYGRAWRELWSRLTKDMSEAWQAHVRRLVREFFATYLRRIDRSAGVPSVAQYMETRKITAFVEPMLLFGERVGHFELPNRVRQVPVLRDLLAQTEMLMYLPNDVHAVEREEQRGEVNNMLLVLERANACSRTRAIEHIRTMVRQASERFLELESQIPAMCEKLRLDAAETSAVAKHVQDMRYMIGGVYEWARGRPARYAPEAAALAVACGYQDPS</sequence>
<dbReference type="Gene3D" id="1.10.600.10">
    <property type="entry name" value="Farnesyl Diphosphate Synthase"/>
    <property type="match status" value="1"/>
</dbReference>
<organism evidence="1 2">
    <name type="scientific">Pendulispora brunnea</name>
    <dbReference type="NCBI Taxonomy" id="2905690"/>
    <lineage>
        <taxon>Bacteria</taxon>
        <taxon>Pseudomonadati</taxon>
        <taxon>Myxococcota</taxon>
        <taxon>Myxococcia</taxon>
        <taxon>Myxococcales</taxon>
        <taxon>Sorangiineae</taxon>
        <taxon>Pendulisporaceae</taxon>
        <taxon>Pendulispora</taxon>
    </lineage>
</organism>
<reference evidence="1 2" key="1">
    <citation type="submission" date="2021-12" db="EMBL/GenBank/DDBJ databases">
        <title>Discovery of the Pendulisporaceae a myxobacterial family with distinct sporulation behavior and unique specialized metabolism.</title>
        <authorList>
            <person name="Garcia R."/>
            <person name="Popoff A."/>
            <person name="Bader C.D."/>
            <person name="Loehr J."/>
            <person name="Walesch S."/>
            <person name="Walt C."/>
            <person name="Boldt J."/>
            <person name="Bunk B."/>
            <person name="Haeckl F.J.F.P.J."/>
            <person name="Gunesch A.P."/>
            <person name="Birkelbach J."/>
            <person name="Nuebel U."/>
            <person name="Pietschmann T."/>
            <person name="Bach T."/>
            <person name="Mueller R."/>
        </authorList>
    </citation>
    <scope>NUCLEOTIDE SEQUENCE [LARGE SCALE GENOMIC DNA]</scope>
    <source>
        <strain evidence="1 2">MSr12523</strain>
    </source>
</reference>
<evidence type="ECO:0008006" key="3">
    <source>
        <dbReference type="Google" id="ProtNLM"/>
    </source>
</evidence>
<gene>
    <name evidence="1" type="ORF">LZC95_32520</name>
</gene>
<keyword evidence="2" id="KW-1185">Reference proteome</keyword>
<dbReference type="Proteomes" id="UP001379533">
    <property type="component" value="Chromosome"/>
</dbReference>
<dbReference type="SUPFAM" id="SSF48576">
    <property type="entry name" value="Terpenoid synthases"/>
    <property type="match status" value="1"/>
</dbReference>
<protein>
    <recommendedName>
        <fullName evidence="3">Terpene synthase</fullName>
    </recommendedName>
</protein>
<dbReference type="EMBL" id="CP089982">
    <property type="protein sequence ID" value="WXA91168.1"/>
    <property type="molecule type" value="Genomic_DNA"/>
</dbReference>
<dbReference type="InterPro" id="IPR008949">
    <property type="entry name" value="Isoprenoid_synthase_dom_sf"/>
</dbReference>